<name>A0ABS5NM94_TSUPA</name>
<sequence>MIDRRRLFLTAATAAVAPSLVQAKATQTDADGRLNSLLNGWFEADIDESPERATNLGLDRGARAGLSSRLS</sequence>
<evidence type="ECO:0000313" key="1">
    <source>
        <dbReference type="EMBL" id="MBS4105048.1"/>
    </source>
</evidence>
<proteinExistence type="predicted"/>
<keyword evidence="2" id="KW-1185">Reference proteome</keyword>
<gene>
    <name evidence="1" type="ORF">KFZ73_27910</name>
</gene>
<dbReference type="EMBL" id="JAGXOE010000823">
    <property type="protein sequence ID" value="MBS4105048.1"/>
    <property type="molecule type" value="Genomic_DNA"/>
</dbReference>
<evidence type="ECO:0000313" key="2">
    <source>
        <dbReference type="Proteomes" id="UP000676853"/>
    </source>
</evidence>
<protein>
    <submittedName>
        <fullName evidence="1">Uncharacterized protein</fullName>
    </submittedName>
</protein>
<feature type="non-terminal residue" evidence="1">
    <location>
        <position position="71"/>
    </location>
</feature>
<comment type="caution">
    <text evidence="1">The sequence shown here is derived from an EMBL/GenBank/DDBJ whole genome shotgun (WGS) entry which is preliminary data.</text>
</comment>
<organism evidence="1 2">
    <name type="scientific">Tsukamurella paurometabola</name>
    <name type="common">Corynebacterium paurometabolum</name>
    <dbReference type="NCBI Taxonomy" id="2061"/>
    <lineage>
        <taxon>Bacteria</taxon>
        <taxon>Bacillati</taxon>
        <taxon>Actinomycetota</taxon>
        <taxon>Actinomycetes</taxon>
        <taxon>Mycobacteriales</taxon>
        <taxon>Tsukamurellaceae</taxon>
        <taxon>Tsukamurella</taxon>
    </lineage>
</organism>
<dbReference type="Proteomes" id="UP000676853">
    <property type="component" value="Unassembled WGS sequence"/>
</dbReference>
<accession>A0ABS5NM94</accession>
<reference evidence="1 2" key="1">
    <citation type="submission" date="2021-04" db="EMBL/GenBank/DDBJ databases">
        <title>Whole genome sequence analysis of a thiophenic sulfur metabolizing bacteria.</title>
        <authorList>
            <person name="Akhtar N."/>
            <person name="Akram J."/>
            <person name="Aslam A."/>
        </authorList>
    </citation>
    <scope>NUCLEOTIDE SEQUENCE [LARGE SCALE GENOMIC DNA]</scope>
    <source>
        <strain evidence="1 2">3OW</strain>
    </source>
</reference>